<dbReference type="Pfam" id="PF00106">
    <property type="entry name" value="adh_short"/>
    <property type="match status" value="1"/>
</dbReference>
<evidence type="ECO:0000313" key="4">
    <source>
        <dbReference type="Proteomes" id="UP000800097"/>
    </source>
</evidence>
<reference evidence="3" key="1">
    <citation type="journal article" date="2020" name="Stud. Mycol.">
        <title>101 Dothideomycetes genomes: a test case for predicting lifestyles and emergence of pathogens.</title>
        <authorList>
            <person name="Haridas S."/>
            <person name="Albert R."/>
            <person name="Binder M."/>
            <person name="Bloem J."/>
            <person name="Labutti K."/>
            <person name="Salamov A."/>
            <person name="Andreopoulos B."/>
            <person name="Baker S."/>
            <person name="Barry K."/>
            <person name="Bills G."/>
            <person name="Bluhm B."/>
            <person name="Cannon C."/>
            <person name="Castanera R."/>
            <person name="Culley D."/>
            <person name="Daum C."/>
            <person name="Ezra D."/>
            <person name="Gonzalez J."/>
            <person name="Henrissat B."/>
            <person name="Kuo A."/>
            <person name="Liang C."/>
            <person name="Lipzen A."/>
            <person name="Lutzoni F."/>
            <person name="Magnuson J."/>
            <person name="Mondo S."/>
            <person name="Nolan M."/>
            <person name="Ohm R."/>
            <person name="Pangilinan J."/>
            <person name="Park H.-J."/>
            <person name="Ramirez L."/>
            <person name="Alfaro M."/>
            <person name="Sun H."/>
            <person name="Tritt A."/>
            <person name="Yoshinaga Y."/>
            <person name="Zwiers L.-H."/>
            <person name="Turgeon B."/>
            <person name="Goodwin S."/>
            <person name="Spatafora J."/>
            <person name="Crous P."/>
            <person name="Grigoriev I."/>
        </authorList>
    </citation>
    <scope>NUCLEOTIDE SEQUENCE</scope>
    <source>
        <strain evidence="3">CBS 379.55</strain>
    </source>
</reference>
<dbReference type="GO" id="GO:0005811">
    <property type="term" value="C:lipid droplet"/>
    <property type="evidence" value="ECO:0007669"/>
    <property type="project" value="TreeGrafter"/>
</dbReference>
<dbReference type="PANTHER" id="PTHR44169">
    <property type="entry name" value="NADPH-DEPENDENT 1-ACYLDIHYDROXYACETONE PHOSPHATE REDUCTASE"/>
    <property type="match status" value="1"/>
</dbReference>
<dbReference type="AlphaFoldDB" id="A0A6A6JGZ7"/>
<dbReference type="GO" id="GO:0006654">
    <property type="term" value="P:phosphatidic acid biosynthetic process"/>
    <property type="evidence" value="ECO:0007669"/>
    <property type="project" value="TreeGrafter"/>
</dbReference>
<gene>
    <name evidence="3" type="ORF">EI97DRAFT_495091</name>
</gene>
<sequence length="219" mass="23845">MSPQTVLITGCSDNGIGSALGKVLQQRGYHVFAAARNLTKMTWLKGLPNVTPIILDITKAEHIQSAVKTVSEATGGKLDHLINNAARNHFMPILDEDLDNRSIEIAADTLRLELVPLGVNVLAVVTGGVKTAGQTYFDNLRLPENSLYRSVEKTIISRAQGHDGMDRMDAHEYANAVADEIEKRTAGKFWYGVGPEMVKNAFTNVALPQDAFVSSIFIP</sequence>
<keyword evidence="2" id="KW-0560">Oxidoreductase</keyword>
<evidence type="ECO:0000256" key="1">
    <source>
        <dbReference type="ARBA" id="ARBA00006484"/>
    </source>
</evidence>
<evidence type="ECO:0000313" key="3">
    <source>
        <dbReference type="EMBL" id="KAF2274906.1"/>
    </source>
</evidence>
<dbReference type="RefSeq" id="XP_033652445.1">
    <property type="nucleotide sequence ID" value="XM_033802414.1"/>
</dbReference>
<dbReference type="OrthoDB" id="2102561at2759"/>
<dbReference type="InterPro" id="IPR002347">
    <property type="entry name" value="SDR_fam"/>
</dbReference>
<dbReference type="InterPro" id="IPR036291">
    <property type="entry name" value="NAD(P)-bd_dom_sf"/>
</dbReference>
<dbReference type="SUPFAM" id="SSF51735">
    <property type="entry name" value="NAD(P)-binding Rossmann-fold domains"/>
    <property type="match status" value="1"/>
</dbReference>
<dbReference type="GO" id="GO:0019433">
    <property type="term" value="P:triglyceride catabolic process"/>
    <property type="evidence" value="ECO:0007669"/>
    <property type="project" value="TreeGrafter"/>
</dbReference>
<dbReference type="Gene3D" id="3.40.50.720">
    <property type="entry name" value="NAD(P)-binding Rossmann-like Domain"/>
    <property type="match status" value="1"/>
</dbReference>
<dbReference type="GO" id="GO:0005783">
    <property type="term" value="C:endoplasmic reticulum"/>
    <property type="evidence" value="ECO:0007669"/>
    <property type="project" value="TreeGrafter"/>
</dbReference>
<proteinExistence type="inferred from homology"/>
<dbReference type="GO" id="GO:0004806">
    <property type="term" value="F:triacylglycerol lipase activity"/>
    <property type="evidence" value="ECO:0007669"/>
    <property type="project" value="TreeGrafter"/>
</dbReference>
<dbReference type="Proteomes" id="UP000800097">
    <property type="component" value="Unassembled WGS sequence"/>
</dbReference>
<protein>
    <submittedName>
        <fullName evidence="3">NAD(P)-binding protein</fullName>
    </submittedName>
</protein>
<evidence type="ECO:0000256" key="2">
    <source>
        <dbReference type="ARBA" id="ARBA00023002"/>
    </source>
</evidence>
<name>A0A6A6JGZ7_WESOR</name>
<keyword evidence="4" id="KW-1185">Reference proteome</keyword>
<organism evidence="3 4">
    <name type="scientific">Westerdykella ornata</name>
    <dbReference type="NCBI Taxonomy" id="318751"/>
    <lineage>
        <taxon>Eukaryota</taxon>
        <taxon>Fungi</taxon>
        <taxon>Dikarya</taxon>
        <taxon>Ascomycota</taxon>
        <taxon>Pezizomycotina</taxon>
        <taxon>Dothideomycetes</taxon>
        <taxon>Pleosporomycetidae</taxon>
        <taxon>Pleosporales</taxon>
        <taxon>Sporormiaceae</taxon>
        <taxon>Westerdykella</taxon>
    </lineage>
</organism>
<dbReference type="EMBL" id="ML986500">
    <property type="protein sequence ID" value="KAF2274906.1"/>
    <property type="molecule type" value="Genomic_DNA"/>
</dbReference>
<dbReference type="GO" id="GO:0000140">
    <property type="term" value="F:acylglycerone-phosphate reductase (NADP+) activity"/>
    <property type="evidence" value="ECO:0007669"/>
    <property type="project" value="TreeGrafter"/>
</dbReference>
<dbReference type="GeneID" id="54555589"/>
<dbReference type="PANTHER" id="PTHR44169:SF6">
    <property type="entry name" value="NADPH-DEPENDENT 1-ACYLDIHYDROXYACETONE PHOSPHATE REDUCTASE"/>
    <property type="match status" value="1"/>
</dbReference>
<comment type="similarity">
    <text evidence="1">Belongs to the short-chain dehydrogenases/reductases (SDR) family.</text>
</comment>
<accession>A0A6A6JGZ7</accession>